<keyword evidence="2" id="KW-0812">Transmembrane</keyword>
<reference evidence="4" key="1">
    <citation type="submission" date="2024-07" db="EMBL/GenBank/DDBJ databases">
        <title>Two chromosome-level genome assemblies of Korean endemic species Abeliophyllum distichum and Forsythia ovata (Oleaceae).</title>
        <authorList>
            <person name="Jang H."/>
        </authorList>
    </citation>
    <scope>NUCLEOTIDE SEQUENCE [LARGE SCALE GENOMIC DNA]</scope>
</reference>
<comment type="caution">
    <text evidence="3">The sequence shown here is derived from an EMBL/GenBank/DDBJ whole genome shotgun (WGS) entry which is preliminary data.</text>
</comment>
<sequence length="157" mass="18211">MSEQYFSLFTRRSQGDNRQVVKDQSSGYLRRLCQGTYRLRRVAGASPKVSVSVNHYLVGARIAHMCLIIISLWRILYFCQESIRRQSKENETIRDEDKDRAPKRNAGDEDFSGRCKEEATKDLGLVRLSVDFSSRNLRINSIFLMLDRAHQHWVPSG</sequence>
<organism evidence="3 4">
    <name type="scientific">Forsythia ovata</name>
    <dbReference type="NCBI Taxonomy" id="205694"/>
    <lineage>
        <taxon>Eukaryota</taxon>
        <taxon>Viridiplantae</taxon>
        <taxon>Streptophyta</taxon>
        <taxon>Embryophyta</taxon>
        <taxon>Tracheophyta</taxon>
        <taxon>Spermatophyta</taxon>
        <taxon>Magnoliopsida</taxon>
        <taxon>eudicotyledons</taxon>
        <taxon>Gunneridae</taxon>
        <taxon>Pentapetalae</taxon>
        <taxon>asterids</taxon>
        <taxon>lamiids</taxon>
        <taxon>Lamiales</taxon>
        <taxon>Oleaceae</taxon>
        <taxon>Forsythieae</taxon>
        <taxon>Forsythia</taxon>
    </lineage>
</organism>
<gene>
    <name evidence="3" type="ORF">Fot_13870</name>
</gene>
<keyword evidence="4" id="KW-1185">Reference proteome</keyword>
<evidence type="ECO:0000256" key="2">
    <source>
        <dbReference type="SAM" id="Phobius"/>
    </source>
</evidence>
<name>A0ABD1W4Y9_9LAMI</name>
<evidence type="ECO:0000256" key="1">
    <source>
        <dbReference type="SAM" id="MobiDB-lite"/>
    </source>
</evidence>
<keyword evidence="2" id="KW-0472">Membrane</keyword>
<accession>A0ABD1W4Y9</accession>
<feature type="region of interest" description="Disordered" evidence="1">
    <location>
        <begin position="87"/>
        <end position="112"/>
    </location>
</feature>
<protein>
    <submittedName>
        <fullName evidence="3">Uncharacterized protein</fullName>
    </submittedName>
</protein>
<proteinExistence type="predicted"/>
<dbReference type="AlphaFoldDB" id="A0ABD1W4Y9"/>
<dbReference type="EMBL" id="JBFOLJ010000004">
    <property type="protein sequence ID" value="KAL2544637.1"/>
    <property type="molecule type" value="Genomic_DNA"/>
</dbReference>
<keyword evidence="2" id="KW-1133">Transmembrane helix</keyword>
<feature type="transmembrane region" description="Helical" evidence="2">
    <location>
        <begin position="56"/>
        <end position="79"/>
    </location>
</feature>
<dbReference type="Proteomes" id="UP001604277">
    <property type="component" value="Unassembled WGS sequence"/>
</dbReference>
<evidence type="ECO:0000313" key="3">
    <source>
        <dbReference type="EMBL" id="KAL2544637.1"/>
    </source>
</evidence>
<evidence type="ECO:0000313" key="4">
    <source>
        <dbReference type="Proteomes" id="UP001604277"/>
    </source>
</evidence>